<comment type="pathway">
    <text evidence="2">Purine metabolism; urate degradation; (S)-allantoin from urate: step 3/3.</text>
</comment>
<feature type="domain" description="Oxo-4-hydroxy-4-carboxy-5-ureidoimidazoline decarboxylase" evidence="7">
    <location>
        <begin position="23"/>
        <end position="174"/>
    </location>
</feature>
<evidence type="ECO:0000256" key="3">
    <source>
        <dbReference type="ARBA" id="ARBA00012257"/>
    </source>
</evidence>
<proteinExistence type="predicted"/>
<dbReference type="Pfam" id="PF09349">
    <property type="entry name" value="OHCU_decarbox"/>
    <property type="match status" value="1"/>
</dbReference>
<dbReference type="GO" id="GO:0000255">
    <property type="term" value="P:allantoin metabolic process"/>
    <property type="evidence" value="ECO:0007669"/>
    <property type="project" value="InterPro"/>
</dbReference>
<keyword evidence="4" id="KW-0659">Purine metabolism</keyword>
<keyword evidence="5" id="KW-0210">Decarboxylase</keyword>
<dbReference type="GO" id="GO:0051997">
    <property type="term" value="F:2-oxo-4-hydroxy-4-carboxy-5-ureidoimidazoline decarboxylase activity"/>
    <property type="evidence" value="ECO:0007669"/>
    <property type="project" value="UniProtKB-EC"/>
</dbReference>
<evidence type="ECO:0000259" key="7">
    <source>
        <dbReference type="Pfam" id="PF09349"/>
    </source>
</evidence>
<evidence type="ECO:0000256" key="2">
    <source>
        <dbReference type="ARBA" id="ARBA00004754"/>
    </source>
</evidence>
<dbReference type="EC" id="4.1.1.97" evidence="3"/>
<sequence>MRRTACTKKCGGFMTEDAMIAVNKLSRDAFIARYGSLYANADWAAAEAYACRPFVSLKALNATLSAMIGAAPQEAQRRVLRGYVGLETLLAVASGVPQAPSGVPAGLDRLAPEIFAQFRSLNKAYEHRFDMPFILDMTGLEATDVMAALESRLQHKPEVELHVALQEITRMAEAKLLTMPPVLA</sequence>
<dbReference type="Proteomes" id="UP000270034">
    <property type="component" value="Chromosome"/>
</dbReference>
<organism evidence="8 9">
    <name type="scientific">Acetobacter orientalis</name>
    <dbReference type="NCBI Taxonomy" id="146474"/>
    <lineage>
        <taxon>Bacteria</taxon>
        <taxon>Pseudomonadati</taxon>
        <taxon>Pseudomonadota</taxon>
        <taxon>Alphaproteobacteria</taxon>
        <taxon>Acetobacterales</taxon>
        <taxon>Acetobacteraceae</taxon>
        <taxon>Acetobacter</taxon>
    </lineage>
</organism>
<name>A0A2Z5ZLX7_9PROT</name>
<dbReference type="GO" id="GO:0006144">
    <property type="term" value="P:purine nucleobase metabolic process"/>
    <property type="evidence" value="ECO:0007669"/>
    <property type="project" value="UniProtKB-KW"/>
</dbReference>
<dbReference type="UniPathway" id="UPA00394">
    <property type="reaction ID" value="UER00652"/>
</dbReference>
<comment type="catalytic activity">
    <reaction evidence="1">
        <text>5-hydroxy-2-oxo-4-ureido-2,5-dihydro-1H-imidazole-5-carboxylate + H(+) = (S)-allantoin + CO2</text>
        <dbReference type="Rhea" id="RHEA:26301"/>
        <dbReference type="ChEBI" id="CHEBI:15378"/>
        <dbReference type="ChEBI" id="CHEBI:15678"/>
        <dbReference type="ChEBI" id="CHEBI:16526"/>
        <dbReference type="ChEBI" id="CHEBI:58639"/>
        <dbReference type="EC" id="4.1.1.97"/>
    </reaction>
</comment>
<dbReference type="InterPro" id="IPR017580">
    <property type="entry name" value="OHCU_decarboxylase-1"/>
</dbReference>
<dbReference type="NCBIfam" id="TIGR03164">
    <property type="entry name" value="UHCUDC"/>
    <property type="match status" value="1"/>
</dbReference>
<evidence type="ECO:0000313" key="8">
    <source>
        <dbReference type="EMBL" id="BBC81425.1"/>
    </source>
</evidence>
<evidence type="ECO:0000313" key="9">
    <source>
        <dbReference type="Proteomes" id="UP000270034"/>
    </source>
</evidence>
<reference evidence="8 9" key="1">
    <citation type="submission" date="2018-02" db="EMBL/GenBank/DDBJ databases">
        <title>Acetobacter orientalis genome.</title>
        <authorList>
            <person name="Nakashima N."/>
            <person name="Tamura T."/>
        </authorList>
    </citation>
    <scope>NUCLEOTIDE SEQUENCE [LARGE SCALE GENOMIC DNA]</scope>
    <source>
        <strain evidence="8 9">FAN1</strain>
    </source>
</reference>
<dbReference type="InterPro" id="IPR018020">
    <property type="entry name" value="OHCU_decarboxylase"/>
</dbReference>
<dbReference type="GO" id="GO:0019628">
    <property type="term" value="P:urate catabolic process"/>
    <property type="evidence" value="ECO:0007669"/>
    <property type="project" value="UniProtKB-UniPathway"/>
</dbReference>
<evidence type="ECO:0000256" key="1">
    <source>
        <dbReference type="ARBA" id="ARBA00001163"/>
    </source>
</evidence>
<accession>A0A2Z5ZLX7</accession>
<gene>
    <name evidence="8" type="ORF">AcetOrient_orf04667</name>
</gene>
<dbReference type="PANTHER" id="PTHR43466">
    <property type="entry name" value="2-OXO-4-HYDROXY-4-CARBOXY-5-UREIDOIMIDAZOLINE DECARBOXYLASE-RELATED"/>
    <property type="match status" value="1"/>
</dbReference>
<dbReference type="EMBL" id="AP018515">
    <property type="protein sequence ID" value="BBC81425.1"/>
    <property type="molecule type" value="Genomic_DNA"/>
</dbReference>
<dbReference type="PANTHER" id="PTHR43466:SF1">
    <property type="entry name" value="2-OXO-4-HYDROXY-4-CARBOXY-5-UREIDOIMIDAZOLINE DECARBOXYLASE-RELATED"/>
    <property type="match status" value="1"/>
</dbReference>
<dbReference type="SUPFAM" id="SSF158694">
    <property type="entry name" value="UraD-Like"/>
    <property type="match status" value="1"/>
</dbReference>
<dbReference type="AlphaFoldDB" id="A0A2Z5ZLX7"/>
<dbReference type="Gene3D" id="1.10.3330.10">
    <property type="entry name" value="Oxo-4-hydroxy-4-carboxy-5-ureidoimidazoline decarboxylase"/>
    <property type="match status" value="1"/>
</dbReference>
<dbReference type="InterPro" id="IPR036778">
    <property type="entry name" value="OHCU_decarboxylase_sf"/>
</dbReference>
<keyword evidence="6" id="KW-0456">Lyase</keyword>
<evidence type="ECO:0000256" key="6">
    <source>
        <dbReference type="ARBA" id="ARBA00023239"/>
    </source>
</evidence>
<dbReference type="KEGG" id="aot:AcetOri_orf04667"/>
<protein>
    <recommendedName>
        <fullName evidence="3">2-oxo-4-hydroxy-4-carboxy-5-ureidoimidazoline decarboxylase</fullName>
        <ecNumber evidence="3">4.1.1.97</ecNumber>
    </recommendedName>
</protein>
<evidence type="ECO:0000256" key="5">
    <source>
        <dbReference type="ARBA" id="ARBA00022793"/>
    </source>
</evidence>
<evidence type="ECO:0000256" key="4">
    <source>
        <dbReference type="ARBA" id="ARBA00022631"/>
    </source>
</evidence>